<gene>
    <name evidence="3" type="ORF">RhiirA1_477884</name>
    <name evidence="2" type="ORF">RhiirA5_507216</name>
</gene>
<organism evidence="2 5">
    <name type="scientific">Rhizophagus irregularis</name>
    <dbReference type="NCBI Taxonomy" id="588596"/>
    <lineage>
        <taxon>Eukaryota</taxon>
        <taxon>Fungi</taxon>
        <taxon>Fungi incertae sedis</taxon>
        <taxon>Mucoromycota</taxon>
        <taxon>Glomeromycotina</taxon>
        <taxon>Glomeromycetes</taxon>
        <taxon>Glomerales</taxon>
        <taxon>Glomeraceae</taxon>
        <taxon>Rhizophagus</taxon>
    </lineage>
</organism>
<dbReference type="Proteomes" id="UP000232722">
    <property type="component" value="Unassembled WGS sequence"/>
</dbReference>
<reference evidence="2 5" key="2">
    <citation type="submission" date="2017-09" db="EMBL/GenBank/DDBJ databases">
        <title>Extensive intraspecific genome diversity in a model arbuscular mycorrhizal fungus.</title>
        <authorList>
            <person name="Chen E.C."/>
            <person name="Morin E."/>
            <person name="Beaudet D."/>
            <person name="Noel J."/>
            <person name="Ndikumana S."/>
            <person name="Charron P."/>
            <person name="St-Onge C."/>
            <person name="Giorgi J."/>
            <person name="Grigoriev I.V."/>
            <person name="Roux C."/>
            <person name="Martin F.M."/>
            <person name="Corradi N."/>
        </authorList>
    </citation>
    <scope>NUCLEOTIDE SEQUENCE [LARGE SCALE GENOMIC DNA]</scope>
    <source>
        <strain evidence="2 5">A5</strain>
    </source>
</reference>
<sequence>MSADLSKSTEELWNLCLARNINLRAEHIPGIQNVEGCSIYMNSSYTKKEPCNIYPVYTRDSSTLWICYFVFQLLDVWAFAFNLVQFCSFFFVVGSSGRAGFRNSIAFPGGRSDKFRFHFGFLASFPSDFIKWTDFLRTSIGWADNFKIIWMSNGWMVDDGW</sequence>
<protein>
    <submittedName>
        <fullName evidence="2">Uncharacterized protein</fullName>
    </submittedName>
</protein>
<dbReference type="EMBL" id="LLXH01003502">
    <property type="protein sequence ID" value="PKC54148.1"/>
    <property type="molecule type" value="Genomic_DNA"/>
</dbReference>
<accession>A0A2N0NM60</accession>
<evidence type="ECO:0000256" key="1">
    <source>
        <dbReference type="SAM" id="Phobius"/>
    </source>
</evidence>
<dbReference type="AlphaFoldDB" id="A0A2N0NM60"/>
<dbReference type="EMBL" id="LLXJ01004564">
    <property type="protein sequence ID" value="PKB95671.1"/>
    <property type="molecule type" value="Genomic_DNA"/>
</dbReference>
<reference evidence="2 5" key="1">
    <citation type="submission" date="2016-04" db="EMBL/GenBank/DDBJ databases">
        <title>Genome analyses suggest a sexual origin of heterokaryosis in a supposedly ancient asexual fungus.</title>
        <authorList>
            <person name="Ropars J."/>
            <person name="Sedzielewska K."/>
            <person name="Noel J."/>
            <person name="Charron P."/>
            <person name="Farinelli L."/>
            <person name="Marton T."/>
            <person name="Kruger M."/>
            <person name="Pelin A."/>
            <person name="Brachmann A."/>
            <person name="Corradi N."/>
        </authorList>
    </citation>
    <scope>NUCLEOTIDE SEQUENCE [LARGE SCALE GENOMIC DNA]</scope>
    <source>
        <strain evidence="2 5">A5</strain>
    </source>
</reference>
<feature type="transmembrane region" description="Helical" evidence="1">
    <location>
        <begin position="63"/>
        <end position="93"/>
    </location>
</feature>
<dbReference type="VEuPathDB" id="FungiDB:RhiirA1_477884"/>
<keyword evidence="1" id="KW-0472">Membrane</keyword>
<comment type="caution">
    <text evidence="2">The sequence shown here is derived from an EMBL/GenBank/DDBJ whole genome shotgun (WGS) entry which is preliminary data.</text>
</comment>
<evidence type="ECO:0000313" key="4">
    <source>
        <dbReference type="Proteomes" id="UP000232688"/>
    </source>
</evidence>
<name>A0A2N0NM60_9GLOM</name>
<reference evidence="3 4" key="4">
    <citation type="submission" date="2017-10" db="EMBL/GenBank/DDBJ databases">
        <title>Genome analyses suggest a sexual origin of heterokaryosis in a supposedly ancient asexual fungus.</title>
        <authorList>
            <person name="Corradi N."/>
            <person name="Sedzielewska K."/>
            <person name="Noel J."/>
            <person name="Charron P."/>
            <person name="Farinelli L."/>
            <person name="Marton T."/>
            <person name="Kruger M."/>
            <person name="Pelin A."/>
            <person name="Brachmann A."/>
            <person name="Corradi N."/>
        </authorList>
    </citation>
    <scope>NUCLEOTIDE SEQUENCE [LARGE SCALE GENOMIC DNA]</scope>
    <source>
        <strain evidence="3 4">A1</strain>
    </source>
</reference>
<keyword evidence="1" id="KW-1133">Transmembrane helix</keyword>
<reference evidence="3 4" key="3">
    <citation type="submission" date="2017-10" db="EMBL/GenBank/DDBJ databases">
        <title>Extensive intraspecific genome diversity in a model arbuscular mycorrhizal fungus.</title>
        <authorList>
            <person name="Chen E.C.H."/>
            <person name="Morin E."/>
            <person name="Baudet D."/>
            <person name="Noel J."/>
            <person name="Ndikumana S."/>
            <person name="Charron P."/>
            <person name="St-Onge C."/>
            <person name="Giorgi J."/>
            <person name="Grigoriev I.V."/>
            <person name="Roux C."/>
            <person name="Martin F.M."/>
            <person name="Corradi N."/>
        </authorList>
    </citation>
    <scope>NUCLEOTIDE SEQUENCE [LARGE SCALE GENOMIC DNA]</scope>
    <source>
        <strain evidence="3 4">A1</strain>
    </source>
</reference>
<proteinExistence type="predicted"/>
<evidence type="ECO:0000313" key="3">
    <source>
        <dbReference type="EMBL" id="PKC54148.1"/>
    </source>
</evidence>
<keyword evidence="1" id="KW-0812">Transmembrane</keyword>
<evidence type="ECO:0000313" key="5">
    <source>
        <dbReference type="Proteomes" id="UP000232722"/>
    </source>
</evidence>
<evidence type="ECO:0000313" key="2">
    <source>
        <dbReference type="EMBL" id="PKB95671.1"/>
    </source>
</evidence>
<dbReference type="Proteomes" id="UP000232688">
    <property type="component" value="Unassembled WGS sequence"/>
</dbReference>